<dbReference type="Proteomes" id="UP001551658">
    <property type="component" value="Unassembled WGS sequence"/>
</dbReference>
<name>A0ABV3FGY6_9NOCA</name>
<evidence type="ECO:0000313" key="2">
    <source>
        <dbReference type="EMBL" id="MEV0366855.1"/>
    </source>
</evidence>
<comment type="caution">
    <text evidence="2">The sequence shown here is derived from an EMBL/GenBank/DDBJ whole genome shotgun (WGS) entry which is preliminary data.</text>
</comment>
<accession>A0ABV3FGY6</accession>
<gene>
    <name evidence="2" type="ORF">AB0H72_29595</name>
</gene>
<dbReference type="RefSeq" id="WP_357985534.1">
    <property type="nucleotide sequence ID" value="NZ_JBFAIH010000022.1"/>
</dbReference>
<keyword evidence="1" id="KW-0812">Transmembrane</keyword>
<keyword evidence="3" id="KW-1185">Reference proteome</keyword>
<proteinExistence type="predicted"/>
<feature type="transmembrane region" description="Helical" evidence="1">
    <location>
        <begin position="6"/>
        <end position="25"/>
    </location>
</feature>
<reference evidence="2 3" key="1">
    <citation type="submission" date="2024-06" db="EMBL/GenBank/DDBJ databases">
        <title>The Natural Products Discovery Center: Release of the First 8490 Sequenced Strains for Exploring Actinobacteria Biosynthetic Diversity.</title>
        <authorList>
            <person name="Kalkreuter E."/>
            <person name="Kautsar S.A."/>
            <person name="Yang D."/>
            <person name="Bader C.D."/>
            <person name="Teijaro C.N."/>
            <person name="Fluegel L."/>
            <person name="Davis C.M."/>
            <person name="Simpson J.R."/>
            <person name="Lauterbach L."/>
            <person name="Steele A.D."/>
            <person name="Gui C."/>
            <person name="Meng S."/>
            <person name="Li G."/>
            <person name="Viehrig K."/>
            <person name="Ye F."/>
            <person name="Su P."/>
            <person name="Kiefer A.F."/>
            <person name="Nichols A."/>
            <person name="Cepeda A.J."/>
            <person name="Yan W."/>
            <person name="Fan B."/>
            <person name="Jiang Y."/>
            <person name="Adhikari A."/>
            <person name="Zheng C.-J."/>
            <person name="Schuster L."/>
            <person name="Cowan T.M."/>
            <person name="Smanski M.J."/>
            <person name="Chevrette M.G."/>
            <person name="De Carvalho L.P.S."/>
            <person name="Shen B."/>
        </authorList>
    </citation>
    <scope>NUCLEOTIDE SEQUENCE [LARGE SCALE GENOMIC DNA]</scope>
    <source>
        <strain evidence="2 3">NPDC050671</strain>
    </source>
</reference>
<protein>
    <submittedName>
        <fullName evidence="2">Uncharacterized protein</fullName>
    </submittedName>
</protein>
<keyword evidence="1" id="KW-1133">Transmembrane helix</keyword>
<dbReference type="EMBL" id="JBFAIH010000022">
    <property type="protein sequence ID" value="MEV0366855.1"/>
    <property type="molecule type" value="Genomic_DNA"/>
</dbReference>
<organism evidence="2 3">
    <name type="scientific">Nocardia fusca</name>
    <dbReference type="NCBI Taxonomy" id="941183"/>
    <lineage>
        <taxon>Bacteria</taxon>
        <taxon>Bacillati</taxon>
        <taxon>Actinomycetota</taxon>
        <taxon>Actinomycetes</taxon>
        <taxon>Mycobacteriales</taxon>
        <taxon>Nocardiaceae</taxon>
        <taxon>Nocardia</taxon>
    </lineage>
</organism>
<keyword evidence="1" id="KW-0472">Membrane</keyword>
<evidence type="ECO:0000256" key="1">
    <source>
        <dbReference type="SAM" id="Phobius"/>
    </source>
</evidence>
<evidence type="ECO:0000313" key="3">
    <source>
        <dbReference type="Proteomes" id="UP001551658"/>
    </source>
</evidence>
<sequence>MSALGAAVGAVWTIGAVVVTLGIAVRDGRAIRAERNDQLATQARSVVSSVPTPEVVTISNHSNEPILAAGITALTAVLQRQRRRPALLIRYAWVSRR</sequence>